<dbReference type="Proteomes" id="UP000284476">
    <property type="component" value="Unassembled WGS sequence"/>
</dbReference>
<accession>A0A443J9J4</accession>
<dbReference type="Gene3D" id="1.10.10.60">
    <property type="entry name" value="Homeodomain-like"/>
    <property type="match status" value="2"/>
</dbReference>
<dbReference type="PROSITE" id="PS00041">
    <property type="entry name" value="HTH_ARAC_FAMILY_1"/>
    <property type="match status" value="1"/>
</dbReference>
<dbReference type="PRINTS" id="PR00032">
    <property type="entry name" value="HTHARAC"/>
</dbReference>
<evidence type="ECO:0000256" key="3">
    <source>
        <dbReference type="ARBA" id="ARBA00023163"/>
    </source>
</evidence>
<evidence type="ECO:0000259" key="4">
    <source>
        <dbReference type="PROSITE" id="PS01124"/>
    </source>
</evidence>
<dbReference type="InterPro" id="IPR050204">
    <property type="entry name" value="AraC_XylS_family_regulators"/>
</dbReference>
<dbReference type="PROSITE" id="PS01124">
    <property type="entry name" value="HTH_ARAC_FAMILY_2"/>
    <property type="match status" value="1"/>
</dbReference>
<dbReference type="AlphaFoldDB" id="A0A443J9J4"/>
<evidence type="ECO:0000256" key="2">
    <source>
        <dbReference type="ARBA" id="ARBA00023125"/>
    </source>
</evidence>
<dbReference type="PANTHER" id="PTHR46796">
    <property type="entry name" value="HTH-TYPE TRANSCRIPTIONAL ACTIVATOR RHAS-RELATED"/>
    <property type="match status" value="1"/>
</dbReference>
<dbReference type="InterPro" id="IPR032783">
    <property type="entry name" value="AraC_lig"/>
</dbReference>
<dbReference type="GO" id="GO:0003700">
    <property type="term" value="F:DNA-binding transcription factor activity"/>
    <property type="evidence" value="ECO:0007669"/>
    <property type="project" value="InterPro"/>
</dbReference>
<dbReference type="InterPro" id="IPR009057">
    <property type="entry name" value="Homeodomain-like_sf"/>
</dbReference>
<dbReference type="SUPFAM" id="SSF46689">
    <property type="entry name" value="Homeodomain-like"/>
    <property type="match status" value="2"/>
</dbReference>
<reference evidence="5 6" key="1">
    <citation type="submission" date="2019-01" db="EMBL/GenBank/DDBJ databases">
        <title>Sinorhodobacter populi sp. nov. isolated from the symptomatic bark tissue of Populus euramericana canker.</title>
        <authorList>
            <person name="Xu G."/>
        </authorList>
    </citation>
    <scope>NUCLEOTIDE SEQUENCE [LARGE SCALE GENOMIC DNA]</scope>
    <source>
        <strain evidence="5 6">SK2B-1</strain>
    </source>
</reference>
<dbReference type="RefSeq" id="WP_128210253.1">
    <property type="nucleotide sequence ID" value="NZ_JBHRSO010000004.1"/>
</dbReference>
<keyword evidence="2" id="KW-0238">DNA-binding</keyword>
<dbReference type="InterPro" id="IPR018060">
    <property type="entry name" value="HTH_AraC"/>
</dbReference>
<sequence length="317" mass="34601">MNPDPFSGMLSLVNARSVISGGFLAGGDWAVQFPPPERVKFLIAARGGCWLTIDGEEPIRFSEGDAFLLTATRGFSLASDPALPRLEAVALYAGEAHQILNIGTEEADFFFLGGHVQLDSASGQLLIDNLPPVIHLRAGTAEADAIGWLIEQLVREHRKDRPGADFAAAQLAQLMFLHILRGYLESSDAIMAGRLRAISDPRIEPAVRLMHTDPARAWHLAELAKACAMSRTVFASYFKSVAGIAPLTYLTQWRMHLAERALRESNVSLAQLSEAFGYSSESAFSVAFKRVTGKAPKRYRSAARRDLTQESVLPATH</sequence>
<protein>
    <submittedName>
        <fullName evidence="5">AraC family transcriptional regulator</fullName>
    </submittedName>
</protein>
<reference evidence="5 6" key="2">
    <citation type="submission" date="2019-01" db="EMBL/GenBank/DDBJ databases">
        <authorList>
            <person name="Li Y."/>
        </authorList>
    </citation>
    <scope>NUCLEOTIDE SEQUENCE [LARGE SCALE GENOMIC DNA]</scope>
    <source>
        <strain evidence="5 6">SK2B-1</strain>
    </source>
</reference>
<keyword evidence="1" id="KW-0805">Transcription regulation</keyword>
<evidence type="ECO:0000256" key="1">
    <source>
        <dbReference type="ARBA" id="ARBA00023015"/>
    </source>
</evidence>
<dbReference type="Pfam" id="PF12833">
    <property type="entry name" value="HTH_18"/>
    <property type="match status" value="1"/>
</dbReference>
<dbReference type="PANTHER" id="PTHR46796:SF7">
    <property type="entry name" value="ARAC FAMILY TRANSCRIPTIONAL REGULATOR"/>
    <property type="match status" value="1"/>
</dbReference>
<dbReference type="EMBL" id="SAUZ01000031">
    <property type="protein sequence ID" value="RWR17175.1"/>
    <property type="molecule type" value="Genomic_DNA"/>
</dbReference>
<evidence type="ECO:0000313" key="5">
    <source>
        <dbReference type="EMBL" id="RWR17175.1"/>
    </source>
</evidence>
<dbReference type="GO" id="GO:0043565">
    <property type="term" value="F:sequence-specific DNA binding"/>
    <property type="evidence" value="ECO:0007669"/>
    <property type="project" value="InterPro"/>
</dbReference>
<keyword evidence="3" id="KW-0804">Transcription</keyword>
<dbReference type="InterPro" id="IPR020449">
    <property type="entry name" value="Tscrpt_reg_AraC-type_HTH"/>
</dbReference>
<organism evidence="5 6">
    <name type="scientific">Paenirhodobacter populi</name>
    <dbReference type="NCBI Taxonomy" id="2306993"/>
    <lineage>
        <taxon>Bacteria</taxon>
        <taxon>Pseudomonadati</taxon>
        <taxon>Pseudomonadota</taxon>
        <taxon>Alphaproteobacteria</taxon>
        <taxon>Rhodobacterales</taxon>
        <taxon>Rhodobacter group</taxon>
        <taxon>Paenirhodobacter</taxon>
    </lineage>
</organism>
<evidence type="ECO:0000313" key="6">
    <source>
        <dbReference type="Proteomes" id="UP000284476"/>
    </source>
</evidence>
<comment type="caution">
    <text evidence="5">The sequence shown here is derived from an EMBL/GenBank/DDBJ whole genome shotgun (WGS) entry which is preliminary data.</text>
</comment>
<dbReference type="SMART" id="SM00342">
    <property type="entry name" value="HTH_ARAC"/>
    <property type="match status" value="1"/>
</dbReference>
<name>A0A443J9J4_9RHOB</name>
<dbReference type="InterPro" id="IPR018062">
    <property type="entry name" value="HTH_AraC-typ_CS"/>
</dbReference>
<feature type="domain" description="HTH araC/xylS-type" evidence="4">
    <location>
        <begin position="204"/>
        <end position="302"/>
    </location>
</feature>
<gene>
    <name evidence="5" type="ORF">D2T30_19860</name>
</gene>
<proteinExistence type="predicted"/>
<dbReference type="Pfam" id="PF12852">
    <property type="entry name" value="Cupin_6"/>
    <property type="match status" value="1"/>
</dbReference>